<comment type="cofactor">
    <cofactor evidence="1">
        <name>FAD</name>
        <dbReference type="ChEBI" id="CHEBI:57692"/>
    </cofactor>
</comment>
<organism evidence="8 9">
    <name type="scientific">Mucilaginibacter antarcticus</name>
    <dbReference type="NCBI Taxonomy" id="1855725"/>
    <lineage>
        <taxon>Bacteria</taxon>
        <taxon>Pseudomonadati</taxon>
        <taxon>Bacteroidota</taxon>
        <taxon>Sphingobacteriia</taxon>
        <taxon>Sphingobacteriales</taxon>
        <taxon>Sphingobacteriaceae</taxon>
        <taxon>Mucilaginibacter</taxon>
    </lineage>
</organism>
<name>A0ABW5XUW6_9SPHI</name>
<comment type="similarity">
    <text evidence="2 5">Belongs to the GMC oxidoreductase family.</text>
</comment>
<dbReference type="InterPro" id="IPR007867">
    <property type="entry name" value="GMC_OxRtase_C"/>
</dbReference>
<dbReference type="PROSITE" id="PS00623">
    <property type="entry name" value="GMC_OXRED_1"/>
    <property type="match status" value="1"/>
</dbReference>
<reference evidence="9" key="1">
    <citation type="journal article" date="2019" name="Int. J. Syst. Evol. Microbiol.">
        <title>The Global Catalogue of Microorganisms (GCM) 10K type strain sequencing project: providing services to taxonomists for standard genome sequencing and annotation.</title>
        <authorList>
            <consortium name="The Broad Institute Genomics Platform"/>
            <consortium name="The Broad Institute Genome Sequencing Center for Infectious Disease"/>
            <person name="Wu L."/>
            <person name="Ma J."/>
        </authorList>
    </citation>
    <scope>NUCLEOTIDE SEQUENCE [LARGE SCALE GENOMIC DNA]</scope>
    <source>
        <strain evidence="9">KCTC 52232</strain>
    </source>
</reference>
<dbReference type="PIRSF" id="PIRSF000137">
    <property type="entry name" value="Alcohol_oxidase"/>
    <property type="match status" value="1"/>
</dbReference>
<dbReference type="PANTHER" id="PTHR11552">
    <property type="entry name" value="GLUCOSE-METHANOL-CHOLINE GMC OXIDOREDUCTASE"/>
    <property type="match status" value="1"/>
</dbReference>
<dbReference type="PROSITE" id="PS00624">
    <property type="entry name" value="GMC_OXRED_2"/>
    <property type="match status" value="1"/>
</dbReference>
<evidence type="ECO:0000259" key="6">
    <source>
        <dbReference type="PROSITE" id="PS00623"/>
    </source>
</evidence>
<dbReference type="Pfam" id="PF00732">
    <property type="entry name" value="GMC_oxred_N"/>
    <property type="match status" value="1"/>
</dbReference>
<dbReference type="Pfam" id="PF05199">
    <property type="entry name" value="GMC_oxred_C"/>
    <property type="match status" value="1"/>
</dbReference>
<feature type="domain" description="Glucose-methanol-choline oxidoreductase N-terminal" evidence="6">
    <location>
        <begin position="97"/>
        <end position="120"/>
    </location>
</feature>
<gene>
    <name evidence="8" type="ORF">ACFSYC_18665</name>
</gene>
<comment type="caution">
    <text evidence="8">The sequence shown here is derived from an EMBL/GenBank/DDBJ whole genome shotgun (WGS) entry which is preliminary data.</text>
</comment>
<feature type="domain" description="Glucose-methanol-choline oxidoreductase N-terminal" evidence="7">
    <location>
        <begin position="269"/>
        <end position="283"/>
    </location>
</feature>
<evidence type="ECO:0000256" key="3">
    <source>
        <dbReference type="ARBA" id="ARBA00022630"/>
    </source>
</evidence>
<dbReference type="EMBL" id="JBHUON010000033">
    <property type="protein sequence ID" value="MFD2866725.1"/>
    <property type="molecule type" value="Genomic_DNA"/>
</dbReference>
<evidence type="ECO:0000256" key="1">
    <source>
        <dbReference type="ARBA" id="ARBA00001974"/>
    </source>
</evidence>
<dbReference type="SUPFAM" id="SSF51905">
    <property type="entry name" value="FAD/NAD(P)-binding domain"/>
    <property type="match status" value="1"/>
</dbReference>
<dbReference type="Proteomes" id="UP001597601">
    <property type="component" value="Unassembled WGS sequence"/>
</dbReference>
<accession>A0ABW5XUW6</accession>
<dbReference type="Gene3D" id="3.30.560.10">
    <property type="entry name" value="Glucose Oxidase, domain 3"/>
    <property type="match status" value="1"/>
</dbReference>
<evidence type="ECO:0000313" key="8">
    <source>
        <dbReference type="EMBL" id="MFD2866725.1"/>
    </source>
</evidence>
<dbReference type="InterPro" id="IPR012132">
    <property type="entry name" value="GMC_OxRdtase"/>
</dbReference>
<dbReference type="InterPro" id="IPR036188">
    <property type="entry name" value="FAD/NAD-bd_sf"/>
</dbReference>
<evidence type="ECO:0000256" key="2">
    <source>
        <dbReference type="ARBA" id="ARBA00010790"/>
    </source>
</evidence>
<keyword evidence="9" id="KW-1185">Reference proteome</keyword>
<dbReference type="InterPro" id="IPR000172">
    <property type="entry name" value="GMC_OxRdtase_N"/>
</dbReference>
<dbReference type="SUPFAM" id="SSF54373">
    <property type="entry name" value="FAD-linked reductases, C-terminal domain"/>
    <property type="match status" value="1"/>
</dbReference>
<protein>
    <submittedName>
        <fullName evidence="8">GMC family oxidoreductase</fullName>
    </submittedName>
</protein>
<dbReference type="RefSeq" id="WP_377130368.1">
    <property type="nucleotide sequence ID" value="NZ_JBHUON010000033.1"/>
</dbReference>
<dbReference type="PANTHER" id="PTHR11552:SF147">
    <property type="entry name" value="CHOLINE DEHYDROGENASE, MITOCHONDRIAL"/>
    <property type="match status" value="1"/>
</dbReference>
<evidence type="ECO:0000313" key="9">
    <source>
        <dbReference type="Proteomes" id="UP001597601"/>
    </source>
</evidence>
<dbReference type="PROSITE" id="PS51257">
    <property type="entry name" value="PROKAR_LIPOPROTEIN"/>
    <property type="match status" value="1"/>
</dbReference>
<evidence type="ECO:0000259" key="7">
    <source>
        <dbReference type="PROSITE" id="PS00624"/>
    </source>
</evidence>
<evidence type="ECO:0000256" key="5">
    <source>
        <dbReference type="RuleBase" id="RU003968"/>
    </source>
</evidence>
<dbReference type="Gene3D" id="3.50.50.60">
    <property type="entry name" value="FAD/NAD(P)-binding domain"/>
    <property type="match status" value="1"/>
</dbReference>
<evidence type="ECO:0000256" key="4">
    <source>
        <dbReference type="ARBA" id="ARBA00022827"/>
    </source>
</evidence>
<proteinExistence type="inferred from homology"/>
<sequence length="523" mass="56395">MKHNQENKSGSNETKLKKEYDFIIIGAGSAGCVLTRRLIDSGKGKVLLIEAGGDHNEADTVTDPLLWLNNIGALNDYLYQYAPSPVLNNRTIYAPRGKQLGGSGSINALVWARGNQRDYDIWANAGNEGWDYNSVLPLFKKIEDWEGGESSFHGANGPIHVETARNMHPVGNALIEAAVSYGLPYLPDTNGPDPEGAGPMSLNTLDGKRCSPFTGYLKPVIDHQLLTVITDARVVNLVLEGSNCVGVELFYEGNKLTIKATKEVVLSAGTFETPRLLMLSGIGPRKELQKLGIEVKTDLPGVGKNLQDHPLIASVCFEANESMGAPTHNLLGSAVYARSSKSKLQPDLMIIPAQAALVSPEIGLQYTVPQQAFSLLPTLVKVKSRGFLTMTSSEFNAPLIIQPNLLSDDQDMQAMIAAVELCLDLAAEPALKKLIKSNIVPQSFSSSNELVEFIRNSCQTYFHPVGTCAMGHGTDAVVDSQLRVHGISGLRIADASVMPEITSCNTNAPTIMIAEFAAKLILK</sequence>
<keyword evidence="4 5" id="KW-0274">FAD</keyword>
<keyword evidence="3 5" id="KW-0285">Flavoprotein</keyword>